<dbReference type="SUPFAM" id="SSF52833">
    <property type="entry name" value="Thioredoxin-like"/>
    <property type="match status" value="1"/>
</dbReference>
<evidence type="ECO:0000259" key="2">
    <source>
        <dbReference type="PROSITE" id="PS50405"/>
    </source>
</evidence>
<dbReference type="CDD" id="cd03057">
    <property type="entry name" value="GST_N_Beta"/>
    <property type="match status" value="1"/>
</dbReference>
<dbReference type="PROSITE" id="PS50405">
    <property type="entry name" value="GST_CTER"/>
    <property type="match status" value="1"/>
</dbReference>
<dbReference type="Gene3D" id="1.20.1050.10">
    <property type="match status" value="1"/>
</dbReference>
<proteinExistence type="predicted"/>
<gene>
    <name evidence="3" type="ORF">RZN05_17695</name>
</gene>
<dbReference type="PANTHER" id="PTHR44051:SF8">
    <property type="entry name" value="GLUTATHIONE S-TRANSFERASE GSTA"/>
    <property type="match status" value="1"/>
</dbReference>
<dbReference type="SFLD" id="SFLDG00358">
    <property type="entry name" value="Main_(cytGST)"/>
    <property type="match status" value="1"/>
</dbReference>
<dbReference type="CDD" id="cd03188">
    <property type="entry name" value="GST_C_Beta"/>
    <property type="match status" value="1"/>
</dbReference>
<evidence type="ECO:0000313" key="4">
    <source>
        <dbReference type="Proteomes" id="UP001273531"/>
    </source>
</evidence>
<dbReference type="SUPFAM" id="SSF47616">
    <property type="entry name" value="GST C-terminal domain-like"/>
    <property type="match status" value="1"/>
</dbReference>
<reference evidence="3 4" key="1">
    <citation type="submission" date="2023-10" db="EMBL/GenBank/DDBJ databases">
        <title>Sphingomonas sp. HF-S4 16S ribosomal RNA gene Genome sequencing and assembly.</title>
        <authorList>
            <person name="Lee H."/>
        </authorList>
    </citation>
    <scope>NUCLEOTIDE SEQUENCE [LARGE SCALE GENOMIC DNA]</scope>
    <source>
        <strain evidence="3 4">HF-S4</strain>
    </source>
</reference>
<dbReference type="Pfam" id="PF13409">
    <property type="entry name" value="GST_N_2"/>
    <property type="match status" value="1"/>
</dbReference>
<dbReference type="InterPro" id="IPR004046">
    <property type="entry name" value="GST_C"/>
</dbReference>
<dbReference type="InterPro" id="IPR036249">
    <property type="entry name" value="Thioredoxin-like_sf"/>
</dbReference>
<name>A0ABU3YBR5_9SPHN</name>
<dbReference type="RefSeq" id="WP_317228004.1">
    <property type="nucleotide sequence ID" value="NZ_JAWJEJ010000002.1"/>
</dbReference>
<evidence type="ECO:0000313" key="3">
    <source>
        <dbReference type="EMBL" id="MDV3458835.1"/>
    </source>
</evidence>
<dbReference type="PANTHER" id="PTHR44051">
    <property type="entry name" value="GLUTATHIONE S-TRANSFERASE-RELATED"/>
    <property type="match status" value="1"/>
</dbReference>
<sequence>MKLYFRPFACSLAARIALIEAELDAELVAVPADGRLPDGRDFREISPMGYVPALETGNGFVLTEGPAVLTYIAELAPEGALSFTGFSNAHYRMLAWLNFTGTELHKSVFTPLLGKTAGPEERAAARARVAKPFGVLAAHLEGRDFLEDRFTVADAYLLTVLNWCETAGVAIADWPVLLAYRTRLRARPTVARAMAEEWPLLKAA</sequence>
<dbReference type="InterPro" id="IPR036282">
    <property type="entry name" value="Glutathione-S-Trfase_C_sf"/>
</dbReference>
<protein>
    <submittedName>
        <fullName evidence="3">Glutathione binding-like protein</fullName>
    </submittedName>
</protein>
<dbReference type="Proteomes" id="UP001273531">
    <property type="component" value="Unassembled WGS sequence"/>
</dbReference>
<organism evidence="3 4">
    <name type="scientific">Sphingomonas agrestis</name>
    <dbReference type="NCBI Taxonomy" id="3080540"/>
    <lineage>
        <taxon>Bacteria</taxon>
        <taxon>Pseudomonadati</taxon>
        <taxon>Pseudomonadota</taxon>
        <taxon>Alphaproteobacteria</taxon>
        <taxon>Sphingomonadales</taxon>
        <taxon>Sphingomonadaceae</taxon>
        <taxon>Sphingomonas</taxon>
    </lineage>
</organism>
<feature type="domain" description="GST N-terminal" evidence="1">
    <location>
        <begin position="1"/>
        <end position="80"/>
    </location>
</feature>
<feature type="domain" description="GST C-terminal" evidence="2">
    <location>
        <begin position="86"/>
        <end position="204"/>
    </location>
</feature>
<keyword evidence="4" id="KW-1185">Reference proteome</keyword>
<dbReference type="PROSITE" id="PS50404">
    <property type="entry name" value="GST_NTER"/>
    <property type="match status" value="1"/>
</dbReference>
<evidence type="ECO:0000259" key="1">
    <source>
        <dbReference type="PROSITE" id="PS50404"/>
    </source>
</evidence>
<dbReference type="InterPro" id="IPR040079">
    <property type="entry name" value="Glutathione_S-Trfase"/>
</dbReference>
<dbReference type="SFLD" id="SFLDG01150">
    <property type="entry name" value="Main.1:_Beta-like"/>
    <property type="match status" value="1"/>
</dbReference>
<dbReference type="Gene3D" id="3.40.30.10">
    <property type="entry name" value="Glutaredoxin"/>
    <property type="match status" value="1"/>
</dbReference>
<dbReference type="EMBL" id="JAWJEJ010000002">
    <property type="protein sequence ID" value="MDV3458835.1"/>
    <property type="molecule type" value="Genomic_DNA"/>
</dbReference>
<dbReference type="InterPro" id="IPR004045">
    <property type="entry name" value="Glutathione_S-Trfase_N"/>
</dbReference>
<dbReference type="InterPro" id="IPR010987">
    <property type="entry name" value="Glutathione-S-Trfase_C-like"/>
</dbReference>
<comment type="caution">
    <text evidence="3">The sequence shown here is derived from an EMBL/GenBank/DDBJ whole genome shotgun (WGS) entry which is preliminary data.</text>
</comment>
<accession>A0ABU3YBR5</accession>
<dbReference type="Pfam" id="PF00043">
    <property type="entry name" value="GST_C"/>
    <property type="match status" value="1"/>
</dbReference>
<dbReference type="SFLD" id="SFLDS00019">
    <property type="entry name" value="Glutathione_Transferase_(cytos"/>
    <property type="match status" value="1"/>
</dbReference>